<evidence type="ECO:0008006" key="3">
    <source>
        <dbReference type="Google" id="ProtNLM"/>
    </source>
</evidence>
<dbReference type="AlphaFoldDB" id="A6G899"/>
<proteinExistence type="predicted"/>
<dbReference type="Proteomes" id="UP000005801">
    <property type="component" value="Unassembled WGS sequence"/>
</dbReference>
<dbReference type="RefSeq" id="WP_006972944.1">
    <property type="nucleotide sequence ID" value="NZ_ABCS01000038.1"/>
</dbReference>
<protein>
    <recommendedName>
        <fullName evidence="3">Co-chaperone DjlA N-terminal domain-containing protein</fullName>
    </recommendedName>
</protein>
<name>A6G899_9BACT</name>
<organism evidence="1 2">
    <name type="scientific">Plesiocystis pacifica SIR-1</name>
    <dbReference type="NCBI Taxonomy" id="391625"/>
    <lineage>
        <taxon>Bacteria</taxon>
        <taxon>Pseudomonadati</taxon>
        <taxon>Myxococcota</taxon>
        <taxon>Polyangia</taxon>
        <taxon>Nannocystales</taxon>
        <taxon>Nannocystaceae</taxon>
        <taxon>Plesiocystis</taxon>
    </lineage>
</organism>
<reference evidence="1 2" key="1">
    <citation type="submission" date="2007-06" db="EMBL/GenBank/DDBJ databases">
        <authorList>
            <person name="Shimkets L."/>
            <person name="Ferriera S."/>
            <person name="Johnson J."/>
            <person name="Kravitz S."/>
            <person name="Beeson K."/>
            <person name="Sutton G."/>
            <person name="Rogers Y.-H."/>
            <person name="Friedman R."/>
            <person name="Frazier M."/>
            <person name="Venter J.C."/>
        </authorList>
    </citation>
    <scope>NUCLEOTIDE SEQUENCE [LARGE SCALE GENOMIC DNA]</scope>
    <source>
        <strain evidence="1 2">SIR-1</strain>
    </source>
</reference>
<dbReference type="Pfam" id="PF04391">
    <property type="entry name" value="DUF533"/>
    <property type="match status" value="1"/>
</dbReference>
<dbReference type="EMBL" id="ABCS01000038">
    <property type="protein sequence ID" value="EDM77940.1"/>
    <property type="molecule type" value="Genomic_DNA"/>
</dbReference>
<sequence>MPHPQAMSMLRILAGLSWSDGVLAESERANLERLIGATALDDDERARASAWLSEAVVFDEKLVADLSENQRLATYQAAVRLAIGDLDLAEAERAFLEELRQALDIDADTAREIADGVSRPTG</sequence>
<gene>
    <name evidence="1" type="ORF">PPSIR1_01934</name>
</gene>
<accession>A6G899</accession>
<evidence type="ECO:0000313" key="2">
    <source>
        <dbReference type="Proteomes" id="UP000005801"/>
    </source>
</evidence>
<dbReference type="SUPFAM" id="SSF158682">
    <property type="entry name" value="TerB-like"/>
    <property type="match status" value="1"/>
</dbReference>
<keyword evidence="2" id="KW-1185">Reference proteome</keyword>
<dbReference type="OrthoDB" id="9857191at2"/>
<dbReference type="InterPro" id="IPR029024">
    <property type="entry name" value="TerB-like"/>
</dbReference>
<dbReference type="CDD" id="cd07177">
    <property type="entry name" value="terB_like"/>
    <property type="match status" value="1"/>
</dbReference>
<evidence type="ECO:0000313" key="1">
    <source>
        <dbReference type="EMBL" id="EDM77940.1"/>
    </source>
</evidence>
<comment type="caution">
    <text evidence="1">The sequence shown here is derived from an EMBL/GenBank/DDBJ whole genome shotgun (WGS) entry which is preliminary data.</text>
</comment>
<dbReference type="InterPro" id="IPR007486">
    <property type="entry name" value="YebE"/>
</dbReference>
<dbReference type="Gene3D" id="1.10.3680.10">
    <property type="entry name" value="TerB-like"/>
    <property type="match status" value="1"/>
</dbReference>